<sequence length="215" mass="23429">MSALDTAVDWDERYRRFPDLYGSRPNDFLAASEILLPRGARVLVVGDGQGRNGVWMASRGFQVTTVEQSSVAARQATALAASRGVEMECVVADLTEWIETPQAAGPWDAVVWIFVHLPRAARSRIGAVLGPALQPEGRLIMETFSVAQPQMGSGGPSDPGLLSRRDDAAEDWPDLTVESRIVERRVFEGRAHQGLASVVQVLGRGRGRRPRRGAE</sequence>
<feature type="domain" description="Methyltransferase" evidence="1">
    <location>
        <begin position="42"/>
        <end position="137"/>
    </location>
</feature>
<dbReference type="InterPro" id="IPR029063">
    <property type="entry name" value="SAM-dependent_MTases_sf"/>
</dbReference>
<evidence type="ECO:0000313" key="3">
    <source>
        <dbReference type="EMBL" id="AOZ45490.1"/>
    </source>
</evidence>
<dbReference type="Pfam" id="PF13649">
    <property type="entry name" value="Methyltransf_25"/>
    <property type="match status" value="1"/>
</dbReference>
<evidence type="ECO:0000259" key="1">
    <source>
        <dbReference type="Pfam" id="PF13649"/>
    </source>
</evidence>
<gene>
    <name evidence="3" type="ORF">A8L58_00810</name>
    <name evidence="2" type="ORF">AXH35_15870</name>
</gene>
<name>A0AAC9AP93_9ACTN</name>
<dbReference type="AlphaFoldDB" id="A0AAC9AP93"/>
<dbReference type="EMBL" id="CP014352">
    <property type="protein sequence ID" value="AMS06702.1"/>
    <property type="molecule type" value="Genomic_DNA"/>
</dbReference>
<evidence type="ECO:0000313" key="5">
    <source>
        <dbReference type="Proteomes" id="UP000178666"/>
    </source>
</evidence>
<dbReference type="Proteomes" id="UP000075221">
    <property type="component" value="Chromosome"/>
</dbReference>
<dbReference type="RefSeq" id="WP_062820477.1">
    <property type="nucleotide sequence ID" value="NZ_CP014352.1"/>
</dbReference>
<dbReference type="Proteomes" id="UP000178666">
    <property type="component" value="Chromosome"/>
</dbReference>
<evidence type="ECO:0000313" key="2">
    <source>
        <dbReference type="EMBL" id="AMS06702.1"/>
    </source>
</evidence>
<protein>
    <recommendedName>
        <fullName evidence="1">Methyltransferase domain-containing protein</fullName>
    </recommendedName>
</protein>
<dbReference type="InterPro" id="IPR041698">
    <property type="entry name" value="Methyltransf_25"/>
</dbReference>
<reference evidence="2 4" key="2">
    <citation type="submission" date="2016-02" db="EMBL/GenBank/DDBJ databases">
        <title>Complete Genome Sequence of Propionibacterium acidipropionici ATCC 55737.</title>
        <authorList>
            <person name="Luna Flores C.H."/>
            <person name="Nielsen L.K."/>
            <person name="Marcellin E."/>
        </authorList>
    </citation>
    <scope>NUCLEOTIDE SEQUENCE [LARGE SCALE GENOMIC DNA]</scope>
    <source>
        <strain evidence="2 4">ATCC 55737</strain>
    </source>
</reference>
<reference evidence="3 5" key="1">
    <citation type="journal article" date="2016" name="Plant Dis.">
        <title>Improved production of propionic acid using genome shuffling.</title>
        <authorList>
            <person name="Luna-Flores C.H."/>
            <person name="Palfreyman R.W."/>
            <person name="Kromer J.O."/>
            <person name="Nielsen L.K."/>
            <person name="Marcellin E."/>
        </authorList>
    </citation>
    <scope>NUCLEOTIDE SEQUENCE [LARGE SCALE GENOMIC DNA]</scope>
    <source>
        <strain evidence="3 5">F3E8</strain>
    </source>
</reference>
<organism evidence="2 4">
    <name type="scientific">Acidipropionibacterium acidipropionici</name>
    <dbReference type="NCBI Taxonomy" id="1748"/>
    <lineage>
        <taxon>Bacteria</taxon>
        <taxon>Bacillati</taxon>
        <taxon>Actinomycetota</taxon>
        <taxon>Actinomycetes</taxon>
        <taxon>Propionibacteriales</taxon>
        <taxon>Propionibacteriaceae</taxon>
        <taxon>Acidipropionibacterium</taxon>
    </lineage>
</organism>
<dbReference type="Gene3D" id="3.40.50.150">
    <property type="entry name" value="Vaccinia Virus protein VP39"/>
    <property type="match status" value="1"/>
</dbReference>
<dbReference type="EMBL" id="CP015970">
    <property type="protein sequence ID" value="AOZ45490.1"/>
    <property type="molecule type" value="Genomic_DNA"/>
</dbReference>
<keyword evidence="5" id="KW-1185">Reference proteome</keyword>
<dbReference type="SUPFAM" id="SSF53335">
    <property type="entry name" value="S-adenosyl-L-methionine-dependent methyltransferases"/>
    <property type="match status" value="1"/>
</dbReference>
<evidence type="ECO:0000313" key="4">
    <source>
        <dbReference type="Proteomes" id="UP000075221"/>
    </source>
</evidence>
<accession>A0AAC9AP93</accession>
<proteinExistence type="predicted"/>